<comment type="subcellular location">
    <subcellularLocation>
        <location evidence="1">Membrane</location>
        <topology evidence="1">Multi-pass membrane protein</topology>
    </subcellularLocation>
    <subcellularLocation>
        <location evidence="2">Plastid</location>
        <location evidence="2">Chloroplast</location>
    </subcellularLocation>
</comment>
<dbReference type="GO" id="GO:0005524">
    <property type="term" value="F:ATP binding"/>
    <property type="evidence" value="ECO:0007669"/>
    <property type="project" value="UniProtKB-KW"/>
</dbReference>
<feature type="transmembrane region" description="Helical" evidence="9">
    <location>
        <begin position="417"/>
        <end position="441"/>
    </location>
</feature>
<accession>L1IA02</accession>
<evidence type="ECO:0000256" key="5">
    <source>
        <dbReference type="ARBA" id="ARBA00022741"/>
    </source>
</evidence>
<dbReference type="eggNOG" id="KOG0061">
    <property type="taxonomic scope" value="Eukaryota"/>
</dbReference>
<reference evidence="13" key="2">
    <citation type="submission" date="2012-11" db="EMBL/GenBank/DDBJ databases">
        <authorList>
            <person name="Kuo A."/>
            <person name="Curtis B.A."/>
            <person name="Tanifuji G."/>
            <person name="Burki F."/>
            <person name="Gruber A."/>
            <person name="Irimia M."/>
            <person name="Maruyama S."/>
            <person name="Arias M.C."/>
            <person name="Ball S.G."/>
            <person name="Gile G.H."/>
            <person name="Hirakawa Y."/>
            <person name="Hopkins J.F."/>
            <person name="Rensing S.A."/>
            <person name="Schmutz J."/>
            <person name="Symeonidi A."/>
            <person name="Elias M."/>
            <person name="Eveleigh R.J."/>
            <person name="Herman E.K."/>
            <person name="Klute M.J."/>
            <person name="Nakayama T."/>
            <person name="Obornik M."/>
            <person name="Reyes-Prieto A."/>
            <person name="Armbrust E.V."/>
            <person name="Aves S.J."/>
            <person name="Beiko R.G."/>
            <person name="Coutinho P."/>
            <person name="Dacks J.B."/>
            <person name="Durnford D.G."/>
            <person name="Fast N.M."/>
            <person name="Green B.R."/>
            <person name="Grisdale C."/>
            <person name="Hempe F."/>
            <person name="Henrissat B."/>
            <person name="Hoppner M.P."/>
            <person name="Ishida K.-I."/>
            <person name="Kim E."/>
            <person name="Koreny L."/>
            <person name="Kroth P.G."/>
            <person name="Liu Y."/>
            <person name="Malik S.-B."/>
            <person name="Maier U.G."/>
            <person name="McRose D."/>
            <person name="Mock T."/>
            <person name="Neilson J.A."/>
            <person name="Onodera N.T."/>
            <person name="Poole A.M."/>
            <person name="Pritham E.J."/>
            <person name="Richards T.A."/>
            <person name="Rocap G."/>
            <person name="Roy S.W."/>
            <person name="Sarai C."/>
            <person name="Schaack S."/>
            <person name="Shirato S."/>
            <person name="Slamovits C.H."/>
            <person name="Spencer D.F."/>
            <person name="Suzuki S."/>
            <person name="Worden A.Z."/>
            <person name="Zauner S."/>
            <person name="Barry K."/>
            <person name="Bell C."/>
            <person name="Bharti A.K."/>
            <person name="Crow J.A."/>
            <person name="Grimwood J."/>
            <person name="Kramer R."/>
            <person name="Lindquist E."/>
            <person name="Lucas S."/>
            <person name="Salamov A."/>
            <person name="McFadden G.I."/>
            <person name="Lane C.E."/>
            <person name="Keeling P.J."/>
            <person name="Gray M.W."/>
            <person name="Grigoriev I.V."/>
            <person name="Archibald J.M."/>
        </authorList>
    </citation>
    <scope>NUCLEOTIDE SEQUENCE</scope>
    <source>
        <strain evidence="13">CCMP2712</strain>
    </source>
</reference>
<evidence type="ECO:0000259" key="10">
    <source>
        <dbReference type="PROSITE" id="PS50893"/>
    </source>
</evidence>
<dbReference type="InterPro" id="IPR013525">
    <property type="entry name" value="ABC2_TM"/>
</dbReference>
<keyword evidence="7 9" id="KW-1133">Transmembrane helix</keyword>
<dbReference type="GO" id="GO:0016887">
    <property type="term" value="F:ATP hydrolysis activity"/>
    <property type="evidence" value="ECO:0007669"/>
    <property type="project" value="InterPro"/>
</dbReference>
<dbReference type="Pfam" id="PF00005">
    <property type="entry name" value="ABC_tran"/>
    <property type="match status" value="1"/>
</dbReference>
<keyword evidence="8 9" id="KW-0472">Membrane</keyword>
<reference evidence="12" key="3">
    <citation type="submission" date="2016-03" db="UniProtKB">
        <authorList>
            <consortium name="EnsemblProtists"/>
        </authorList>
    </citation>
    <scope>IDENTIFICATION</scope>
</reference>
<keyword evidence="3" id="KW-0813">Transport</keyword>
<evidence type="ECO:0000256" key="7">
    <source>
        <dbReference type="ARBA" id="ARBA00022989"/>
    </source>
</evidence>
<evidence type="ECO:0000256" key="1">
    <source>
        <dbReference type="ARBA" id="ARBA00004141"/>
    </source>
</evidence>
<dbReference type="KEGG" id="gtt:GUITHDRAFT_158946"/>
<dbReference type="InterPro" id="IPR003593">
    <property type="entry name" value="AAA+_ATPase"/>
</dbReference>
<dbReference type="SMART" id="SM00382">
    <property type="entry name" value="AAA"/>
    <property type="match status" value="1"/>
</dbReference>
<keyword evidence="13" id="KW-1185">Reference proteome</keyword>
<dbReference type="PANTHER" id="PTHR48041:SF139">
    <property type="entry name" value="PROTEIN SCARLET"/>
    <property type="match status" value="1"/>
</dbReference>
<feature type="transmembrane region" description="Helical" evidence="9">
    <location>
        <begin position="447"/>
        <end position="467"/>
    </location>
</feature>
<dbReference type="EnsemblProtists" id="EKX32917">
    <property type="protein sequence ID" value="EKX32917"/>
    <property type="gene ID" value="GUITHDRAFT_158946"/>
</dbReference>
<dbReference type="PaxDb" id="55529-EKX32917"/>
<dbReference type="Pfam" id="PF19055">
    <property type="entry name" value="ABC2_membrane_7"/>
    <property type="match status" value="1"/>
</dbReference>
<dbReference type="Proteomes" id="UP000011087">
    <property type="component" value="Unassembled WGS sequence"/>
</dbReference>
<dbReference type="GeneID" id="17289649"/>
<dbReference type="InterPro" id="IPR027417">
    <property type="entry name" value="P-loop_NTPase"/>
</dbReference>
<evidence type="ECO:0000256" key="6">
    <source>
        <dbReference type="ARBA" id="ARBA00022840"/>
    </source>
</evidence>
<dbReference type="SUPFAM" id="SSF52540">
    <property type="entry name" value="P-loop containing nucleoside triphosphate hydrolases"/>
    <property type="match status" value="1"/>
</dbReference>
<proteinExistence type="predicted"/>
<dbReference type="STRING" id="905079.L1IA02"/>
<evidence type="ECO:0000313" key="13">
    <source>
        <dbReference type="Proteomes" id="UP000011087"/>
    </source>
</evidence>
<dbReference type="Pfam" id="PF01061">
    <property type="entry name" value="ABC2_membrane"/>
    <property type="match status" value="1"/>
</dbReference>
<dbReference type="PANTHER" id="PTHR48041">
    <property type="entry name" value="ABC TRANSPORTER G FAMILY MEMBER 28"/>
    <property type="match status" value="1"/>
</dbReference>
<feature type="transmembrane region" description="Helical" evidence="9">
    <location>
        <begin position="523"/>
        <end position="545"/>
    </location>
</feature>
<sequence>MGRRSVKESAIRVGQKAHFAWSDVSFTLSPKVIGGSGKDPRVLKNLSGSANPGEVIAIMGASGSGKTSLLNVLSGRIMSMNGHVVTSKFTVNGHEISAEEIGPNVAYVTQEDALCPTATPREALEFSARLRLPPEVTKEERETMIEDVISILHLDKCADTVIGNELIKGISGGEKRRTSIGPTSGLDSYAAYNVVNALKDLAALGCTVLCTIHQPSSEVFHLFDRVLLLCDGRTFYDGSVHDMGSYLASIERPIPPETNPADHVMFLMQTEEKEKLGERDVHSLASNTEDVASLKKIQRQQAGWLTQFIVLGKREVQSVLRDKGTLGRGTIGNGTDIASHFGALANLAISGMFGASQPVILLFPSERPRFVREYATGTYSAVPYFWSKLCTEIPLTFSTSIITFLIAYWIEAFHGSFILHVIAHWLIGVAASSTALFAGCWASNVQVAMQAAPAIFVPQILFAGFFIKIQQIPVWIRWAQYLCSLKFGINLFLLNEFQNGCRDFQRPACAQLLESNDIKPDLWWAYGLILVGIFFFFRFAALIVLTKKARGFALA</sequence>
<evidence type="ECO:0000256" key="4">
    <source>
        <dbReference type="ARBA" id="ARBA00022692"/>
    </source>
</evidence>
<gene>
    <name evidence="11" type="ORF">GUITHDRAFT_158946</name>
</gene>
<organism evidence="11">
    <name type="scientific">Guillardia theta (strain CCMP2712)</name>
    <name type="common">Cryptophyte</name>
    <dbReference type="NCBI Taxonomy" id="905079"/>
    <lineage>
        <taxon>Eukaryota</taxon>
        <taxon>Cryptophyceae</taxon>
        <taxon>Pyrenomonadales</taxon>
        <taxon>Geminigeraceae</taxon>
        <taxon>Guillardia</taxon>
    </lineage>
</organism>
<feature type="domain" description="ABC transporter" evidence="10">
    <location>
        <begin position="19"/>
        <end position="256"/>
    </location>
</feature>
<dbReference type="InterPro" id="IPR043926">
    <property type="entry name" value="ABCG_dom"/>
</dbReference>
<evidence type="ECO:0000313" key="11">
    <source>
        <dbReference type="EMBL" id="EKX32917.1"/>
    </source>
</evidence>
<evidence type="ECO:0000256" key="2">
    <source>
        <dbReference type="ARBA" id="ARBA00004229"/>
    </source>
</evidence>
<dbReference type="InterPro" id="IPR003439">
    <property type="entry name" value="ABC_transporter-like_ATP-bd"/>
</dbReference>
<dbReference type="InterPro" id="IPR050352">
    <property type="entry name" value="ABCG_transporters"/>
</dbReference>
<feature type="transmembrane region" description="Helical" evidence="9">
    <location>
        <begin position="393"/>
        <end position="410"/>
    </location>
</feature>
<keyword evidence="4 9" id="KW-0812">Transmembrane</keyword>
<reference evidence="11 13" key="1">
    <citation type="journal article" date="2012" name="Nature">
        <title>Algal genomes reveal evolutionary mosaicism and the fate of nucleomorphs.</title>
        <authorList>
            <consortium name="DOE Joint Genome Institute"/>
            <person name="Curtis B.A."/>
            <person name="Tanifuji G."/>
            <person name="Burki F."/>
            <person name="Gruber A."/>
            <person name="Irimia M."/>
            <person name="Maruyama S."/>
            <person name="Arias M.C."/>
            <person name="Ball S.G."/>
            <person name="Gile G.H."/>
            <person name="Hirakawa Y."/>
            <person name="Hopkins J.F."/>
            <person name="Kuo A."/>
            <person name="Rensing S.A."/>
            <person name="Schmutz J."/>
            <person name="Symeonidi A."/>
            <person name="Elias M."/>
            <person name="Eveleigh R.J."/>
            <person name="Herman E.K."/>
            <person name="Klute M.J."/>
            <person name="Nakayama T."/>
            <person name="Obornik M."/>
            <person name="Reyes-Prieto A."/>
            <person name="Armbrust E.V."/>
            <person name="Aves S.J."/>
            <person name="Beiko R.G."/>
            <person name="Coutinho P."/>
            <person name="Dacks J.B."/>
            <person name="Durnford D.G."/>
            <person name="Fast N.M."/>
            <person name="Green B.R."/>
            <person name="Grisdale C.J."/>
            <person name="Hempel F."/>
            <person name="Henrissat B."/>
            <person name="Hoppner M.P."/>
            <person name="Ishida K."/>
            <person name="Kim E."/>
            <person name="Koreny L."/>
            <person name="Kroth P.G."/>
            <person name="Liu Y."/>
            <person name="Malik S.B."/>
            <person name="Maier U.G."/>
            <person name="McRose D."/>
            <person name="Mock T."/>
            <person name="Neilson J.A."/>
            <person name="Onodera N.T."/>
            <person name="Poole A.M."/>
            <person name="Pritham E.J."/>
            <person name="Richards T.A."/>
            <person name="Rocap G."/>
            <person name="Roy S.W."/>
            <person name="Sarai C."/>
            <person name="Schaack S."/>
            <person name="Shirato S."/>
            <person name="Slamovits C.H."/>
            <person name="Spencer D.F."/>
            <person name="Suzuki S."/>
            <person name="Worden A.Z."/>
            <person name="Zauner S."/>
            <person name="Barry K."/>
            <person name="Bell C."/>
            <person name="Bharti A.K."/>
            <person name="Crow J.A."/>
            <person name="Grimwood J."/>
            <person name="Kramer R."/>
            <person name="Lindquist E."/>
            <person name="Lucas S."/>
            <person name="Salamov A."/>
            <person name="McFadden G.I."/>
            <person name="Lane C.E."/>
            <person name="Keeling P.J."/>
            <person name="Gray M.W."/>
            <person name="Grigoriev I.V."/>
            <person name="Archibald J.M."/>
        </authorList>
    </citation>
    <scope>NUCLEOTIDE SEQUENCE</scope>
    <source>
        <strain evidence="11 13">CCMP2712</strain>
    </source>
</reference>
<dbReference type="OrthoDB" id="184675at2759"/>
<evidence type="ECO:0000256" key="8">
    <source>
        <dbReference type="ARBA" id="ARBA00023136"/>
    </source>
</evidence>
<name>L1IA02_GUITC</name>
<dbReference type="GO" id="GO:0016020">
    <property type="term" value="C:membrane"/>
    <property type="evidence" value="ECO:0007669"/>
    <property type="project" value="UniProtKB-SubCell"/>
</dbReference>
<dbReference type="Gene3D" id="3.40.50.300">
    <property type="entry name" value="P-loop containing nucleotide triphosphate hydrolases"/>
    <property type="match status" value="1"/>
</dbReference>
<keyword evidence="5" id="KW-0547">Nucleotide-binding</keyword>
<evidence type="ECO:0000256" key="3">
    <source>
        <dbReference type="ARBA" id="ARBA00022448"/>
    </source>
</evidence>
<dbReference type="GO" id="GO:0009507">
    <property type="term" value="C:chloroplast"/>
    <property type="evidence" value="ECO:0007669"/>
    <property type="project" value="UniProtKB-SubCell"/>
</dbReference>
<dbReference type="GO" id="GO:0140359">
    <property type="term" value="F:ABC-type transporter activity"/>
    <property type="evidence" value="ECO:0007669"/>
    <property type="project" value="InterPro"/>
</dbReference>
<evidence type="ECO:0000313" key="12">
    <source>
        <dbReference type="EnsemblProtists" id="EKX32917"/>
    </source>
</evidence>
<dbReference type="PROSITE" id="PS50893">
    <property type="entry name" value="ABC_TRANSPORTER_2"/>
    <property type="match status" value="1"/>
</dbReference>
<keyword evidence="6" id="KW-0067">ATP-binding</keyword>
<protein>
    <recommendedName>
        <fullName evidence="10">ABC transporter domain-containing protein</fullName>
    </recommendedName>
</protein>
<evidence type="ECO:0000256" key="9">
    <source>
        <dbReference type="SAM" id="Phobius"/>
    </source>
</evidence>
<dbReference type="EMBL" id="JH993165">
    <property type="protein sequence ID" value="EKX32917.1"/>
    <property type="molecule type" value="Genomic_DNA"/>
</dbReference>
<dbReference type="OMA" id="DYIIMIT"/>
<dbReference type="HOGENOM" id="CLU_000604_57_6_1"/>
<dbReference type="RefSeq" id="XP_005819897.1">
    <property type="nucleotide sequence ID" value="XM_005819840.1"/>
</dbReference>
<dbReference type="AlphaFoldDB" id="L1IA02"/>